<evidence type="ECO:0000256" key="1">
    <source>
        <dbReference type="SAM" id="MobiDB-lite"/>
    </source>
</evidence>
<dbReference type="EMBL" id="JAKELL010000044">
    <property type="protein sequence ID" value="KAH8988029.1"/>
    <property type="molecule type" value="Genomic_DNA"/>
</dbReference>
<keyword evidence="3" id="KW-1185">Reference proteome</keyword>
<gene>
    <name evidence="2" type="ORF">EDB92DRAFT_1948210</name>
</gene>
<protein>
    <submittedName>
        <fullName evidence="2">Uncharacterized protein</fullName>
    </submittedName>
</protein>
<name>A0AAD4LDQ3_9AGAM</name>
<dbReference type="AlphaFoldDB" id="A0AAD4LDQ3"/>
<proteinExistence type="predicted"/>
<feature type="region of interest" description="Disordered" evidence="1">
    <location>
        <begin position="55"/>
        <end position="75"/>
    </location>
</feature>
<dbReference type="Proteomes" id="UP001201163">
    <property type="component" value="Unassembled WGS sequence"/>
</dbReference>
<evidence type="ECO:0000313" key="2">
    <source>
        <dbReference type="EMBL" id="KAH8988029.1"/>
    </source>
</evidence>
<sequence>MPGEEEIEHKQEVQRFALLCSGFTDMVDFEGATKKHGSDFYGTRSHAAAVRIQREKEKQKTKVLKDSTPKTDDADQVVLDARTAADIKRSSMGTSDTGITSDRGASSRRWITSPTAPLPSVVEGVNGPEKTAPSTAERIKDEL</sequence>
<accession>A0AAD4LDQ3</accession>
<feature type="compositionally biased region" description="Polar residues" evidence="1">
    <location>
        <begin position="91"/>
        <end position="115"/>
    </location>
</feature>
<comment type="caution">
    <text evidence="2">The sequence shown here is derived from an EMBL/GenBank/DDBJ whole genome shotgun (WGS) entry which is preliminary data.</text>
</comment>
<feature type="compositionally biased region" description="Basic and acidic residues" evidence="1">
    <location>
        <begin position="55"/>
        <end position="73"/>
    </location>
</feature>
<organism evidence="2 3">
    <name type="scientific">Lactarius akahatsu</name>
    <dbReference type="NCBI Taxonomy" id="416441"/>
    <lineage>
        <taxon>Eukaryota</taxon>
        <taxon>Fungi</taxon>
        <taxon>Dikarya</taxon>
        <taxon>Basidiomycota</taxon>
        <taxon>Agaricomycotina</taxon>
        <taxon>Agaricomycetes</taxon>
        <taxon>Russulales</taxon>
        <taxon>Russulaceae</taxon>
        <taxon>Lactarius</taxon>
    </lineage>
</organism>
<evidence type="ECO:0000313" key="3">
    <source>
        <dbReference type="Proteomes" id="UP001201163"/>
    </source>
</evidence>
<feature type="region of interest" description="Disordered" evidence="1">
    <location>
        <begin position="88"/>
        <end position="143"/>
    </location>
</feature>
<reference evidence="2" key="1">
    <citation type="submission" date="2022-01" db="EMBL/GenBank/DDBJ databases">
        <title>Comparative genomics reveals a dynamic genome evolution in the ectomycorrhizal milk-cap (Lactarius) mushrooms.</title>
        <authorList>
            <consortium name="DOE Joint Genome Institute"/>
            <person name="Lebreton A."/>
            <person name="Tang N."/>
            <person name="Kuo A."/>
            <person name="LaButti K."/>
            <person name="Drula E."/>
            <person name="Barry K."/>
            <person name="Clum A."/>
            <person name="Lipzen A."/>
            <person name="Mousain D."/>
            <person name="Ng V."/>
            <person name="Wang R."/>
            <person name="Wang X."/>
            <person name="Dai Y."/>
            <person name="Henrissat B."/>
            <person name="Grigoriev I.V."/>
            <person name="Guerin-Laguette A."/>
            <person name="Yu F."/>
            <person name="Martin F.M."/>
        </authorList>
    </citation>
    <scope>NUCLEOTIDE SEQUENCE</scope>
    <source>
        <strain evidence="2">QP</strain>
    </source>
</reference>